<evidence type="ECO:0008006" key="3">
    <source>
        <dbReference type="Google" id="ProtNLM"/>
    </source>
</evidence>
<organism evidence="1 2">
    <name type="scientific">Streptomyces axinellae</name>
    <dbReference type="NCBI Taxonomy" id="552788"/>
    <lineage>
        <taxon>Bacteria</taxon>
        <taxon>Bacillati</taxon>
        <taxon>Actinomycetota</taxon>
        <taxon>Actinomycetes</taxon>
        <taxon>Kitasatosporales</taxon>
        <taxon>Streptomycetaceae</taxon>
        <taxon>Streptomyces</taxon>
    </lineage>
</organism>
<keyword evidence="2" id="KW-1185">Reference proteome</keyword>
<evidence type="ECO:0000313" key="1">
    <source>
        <dbReference type="EMBL" id="GAA2629613.1"/>
    </source>
</evidence>
<gene>
    <name evidence="1" type="ORF">GCM10009863_51230</name>
</gene>
<accession>A0ABP6CZB4</accession>
<sequence>MSLLFHQTLIRVRAPLATDRYGNQKRDWASAERTSVPGVNIQPAAVRVPASEEQSVDRQTTVTRWLLQTAPGVDLDLLETDRVEWDGVTLEVDGKVGRWPDPFGPGVHHVEAELTEVD</sequence>
<dbReference type="RefSeq" id="WP_344568867.1">
    <property type="nucleotide sequence ID" value="NZ_BAAARJ010000018.1"/>
</dbReference>
<proteinExistence type="predicted"/>
<evidence type="ECO:0000313" key="2">
    <source>
        <dbReference type="Proteomes" id="UP001501447"/>
    </source>
</evidence>
<name>A0ABP6CZB4_9ACTN</name>
<comment type="caution">
    <text evidence="1">The sequence shown here is derived from an EMBL/GenBank/DDBJ whole genome shotgun (WGS) entry which is preliminary data.</text>
</comment>
<protein>
    <recommendedName>
        <fullName evidence="3">Head-to-tail stopper</fullName>
    </recommendedName>
</protein>
<dbReference type="EMBL" id="BAAARJ010000018">
    <property type="protein sequence ID" value="GAA2629613.1"/>
    <property type="molecule type" value="Genomic_DNA"/>
</dbReference>
<dbReference type="Proteomes" id="UP001501447">
    <property type="component" value="Unassembled WGS sequence"/>
</dbReference>
<reference evidence="2" key="1">
    <citation type="journal article" date="2019" name="Int. J. Syst. Evol. Microbiol.">
        <title>The Global Catalogue of Microorganisms (GCM) 10K type strain sequencing project: providing services to taxonomists for standard genome sequencing and annotation.</title>
        <authorList>
            <consortium name="The Broad Institute Genomics Platform"/>
            <consortium name="The Broad Institute Genome Sequencing Center for Infectious Disease"/>
            <person name="Wu L."/>
            <person name="Ma J."/>
        </authorList>
    </citation>
    <scope>NUCLEOTIDE SEQUENCE [LARGE SCALE GENOMIC DNA]</scope>
    <source>
        <strain evidence="2">JCM 16373</strain>
    </source>
</reference>